<keyword evidence="9" id="KW-1185">Reference proteome</keyword>
<dbReference type="Pfam" id="PF01512">
    <property type="entry name" value="Complex1_51K"/>
    <property type="match status" value="1"/>
</dbReference>
<dbReference type="InterPro" id="IPR019554">
    <property type="entry name" value="Soluble_ligand-bd"/>
</dbReference>
<evidence type="ECO:0000259" key="6">
    <source>
        <dbReference type="Pfam" id="PF01512"/>
    </source>
</evidence>
<evidence type="ECO:0008006" key="10">
    <source>
        <dbReference type="Google" id="ProtNLM"/>
    </source>
</evidence>
<gene>
    <name evidence="8" type="ORF">GHK86_20335</name>
</gene>
<dbReference type="SUPFAM" id="SSF142984">
    <property type="entry name" value="Nqo1 middle domain-like"/>
    <property type="match status" value="1"/>
</dbReference>
<protein>
    <recommendedName>
        <fullName evidence="10">Proton-conducting membrane transporter</fullName>
    </recommendedName>
</protein>
<keyword evidence="3" id="KW-0408">Iron</keyword>
<feature type="non-terminal residue" evidence="8">
    <location>
        <position position="1"/>
    </location>
</feature>
<reference evidence="8 9" key="1">
    <citation type="submission" date="2019-11" db="EMBL/GenBank/DDBJ databases">
        <title>Acidiferrimicrobium australis gen. nov., sp. nov., an acidophilic and obligately heterotrophic, member of the Actinobacteria that catalyses dissimilatory oxido- reduction of iron isolated from metal-rich acidic water in Chile.</title>
        <authorList>
            <person name="Gonzalez D."/>
            <person name="Huber K."/>
            <person name="Hedrich S."/>
            <person name="Rojas-Villalobos C."/>
            <person name="Quatrini R."/>
            <person name="Dinamarca M.A."/>
            <person name="Schwarz A."/>
            <person name="Canales C."/>
            <person name="Nancucheo I."/>
        </authorList>
    </citation>
    <scope>NUCLEOTIDE SEQUENCE [LARGE SCALE GENOMIC DNA]</scope>
    <source>
        <strain evidence="8 9">USS-CCA1</strain>
    </source>
</reference>
<dbReference type="Gene3D" id="3.10.20.600">
    <property type="match status" value="1"/>
</dbReference>
<dbReference type="EMBL" id="WJHE01001396">
    <property type="protein sequence ID" value="MST35065.1"/>
    <property type="molecule type" value="Genomic_DNA"/>
</dbReference>
<comment type="caution">
    <text evidence="8">The sequence shown here is derived from an EMBL/GenBank/DDBJ whole genome shotgun (WGS) entry which is preliminary data.</text>
</comment>
<dbReference type="InterPro" id="IPR037225">
    <property type="entry name" value="Nuo51_FMN-bd_sf"/>
</dbReference>
<sequence>RPTGAADPTALPRLLQGAPLRSPADHLRVWGPLPQPRRAQLLAEVEAAGLTGRGGAGFPLAAKLAAASHGPAGTVVVNATEGEPVSAKDATLLAASPHLVLDGAAAAAHATGAAAVVVCLKRSHADLARQVEEVVGLRRRAGLDRVRIQVTTAPDRYVAGQETALVRWLNGGEARPTTVPPRPTSRGVGRRPTLVSNAETLAHLALITRFGAAWFRSLGRPDAPGTTLATVSGDLRAPGVYEVPLGVPLGDLIAAAGGDPAANGGVLVGGYFGA</sequence>
<feature type="domain" description="Soluble ligand binding" evidence="7">
    <location>
        <begin position="229"/>
        <end position="258"/>
    </location>
</feature>
<evidence type="ECO:0000256" key="4">
    <source>
        <dbReference type="ARBA" id="ARBA00023014"/>
    </source>
</evidence>
<evidence type="ECO:0000256" key="3">
    <source>
        <dbReference type="ARBA" id="ARBA00023004"/>
    </source>
</evidence>
<feature type="region of interest" description="Disordered" evidence="5">
    <location>
        <begin position="172"/>
        <end position="191"/>
    </location>
</feature>
<dbReference type="InterPro" id="IPR011538">
    <property type="entry name" value="Nuo51_FMN-bd"/>
</dbReference>
<evidence type="ECO:0000256" key="5">
    <source>
        <dbReference type="SAM" id="MobiDB-lite"/>
    </source>
</evidence>
<evidence type="ECO:0000256" key="2">
    <source>
        <dbReference type="ARBA" id="ARBA00022723"/>
    </source>
</evidence>
<keyword evidence="4" id="KW-0411">Iron-sulfur</keyword>
<name>A0ABW9QYX5_9ACTN</name>
<organism evidence="8 9">
    <name type="scientific">Acidiferrimicrobium australe</name>
    <dbReference type="NCBI Taxonomy" id="2664430"/>
    <lineage>
        <taxon>Bacteria</taxon>
        <taxon>Bacillati</taxon>
        <taxon>Actinomycetota</taxon>
        <taxon>Acidimicrobiia</taxon>
        <taxon>Acidimicrobiales</taxon>
        <taxon>Acidimicrobiaceae</taxon>
        <taxon>Acidiferrimicrobium</taxon>
    </lineage>
</organism>
<dbReference type="Gene3D" id="3.40.50.11540">
    <property type="entry name" value="NADH-ubiquinone oxidoreductase 51kDa subunit"/>
    <property type="match status" value="1"/>
</dbReference>
<keyword evidence="2" id="KW-0479">Metal-binding</keyword>
<evidence type="ECO:0000313" key="9">
    <source>
        <dbReference type="Proteomes" id="UP000437736"/>
    </source>
</evidence>
<accession>A0ABW9QYX5</accession>
<keyword evidence="1" id="KW-0004">4Fe-4S</keyword>
<evidence type="ECO:0000313" key="8">
    <source>
        <dbReference type="EMBL" id="MST35065.1"/>
    </source>
</evidence>
<dbReference type="Proteomes" id="UP000437736">
    <property type="component" value="Unassembled WGS sequence"/>
</dbReference>
<dbReference type="PANTHER" id="PTHR43578:SF3">
    <property type="entry name" value="NADH-QUINONE OXIDOREDUCTASE SUBUNIT F"/>
    <property type="match status" value="1"/>
</dbReference>
<proteinExistence type="predicted"/>
<dbReference type="SUPFAM" id="SSF142019">
    <property type="entry name" value="Nqo1 FMN-binding domain-like"/>
    <property type="match status" value="1"/>
</dbReference>
<feature type="domain" description="NADH-ubiquinone oxidoreductase 51kDa subunit FMN-binding" evidence="6">
    <location>
        <begin position="45"/>
        <end position="204"/>
    </location>
</feature>
<evidence type="ECO:0000256" key="1">
    <source>
        <dbReference type="ARBA" id="ARBA00022485"/>
    </source>
</evidence>
<dbReference type="PANTHER" id="PTHR43578">
    <property type="entry name" value="NADH-QUINONE OXIDOREDUCTASE SUBUNIT F"/>
    <property type="match status" value="1"/>
</dbReference>
<feature type="non-terminal residue" evidence="8">
    <location>
        <position position="274"/>
    </location>
</feature>
<dbReference type="Pfam" id="PF10531">
    <property type="entry name" value="SLBB"/>
    <property type="match status" value="1"/>
</dbReference>
<evidence type="ECO:0000259" key="7">
    <source>
        <dbReference type="Pfam" id="PF10531"/>
    </source>
</evidence>